<name>A0A7G6E422_THEFR</name>
<sequence length="200" mass="23534">MKALYIIQKVDEKLPNIMPEEEKITILNNLQRYLFDDILKGKVLIIEKYDIVAGQADYSITGYTINDIKDLFVGNRRYDKRGPNNYQDKLYSYCEIDGNICLYPTPSSDLADGLVIYRYDTPTEITQANVGDVELILGDYYGQYDLFKYYLMAQIAYDQKQINDYNNHALRYNTELIKLKSWVMERYPDTSTNNLVKNYW</sequence>
<accession>A0A7G6E422</accession>
<reference evidence="1 2" key="1">
    <citation type="journal article" date="2019" name="Front. Microbiol.">
        <title>Thermoanaerosceptrum fracticalcis gen. nov. sp. nov., a Novel Fumarate-Fermenting Microorganism From a Deep Fractured Carbonate Aquifer of the US Great Basin.</title>
        <authorList>
            <person name="Hamilton-Brehm S.D."/>
            <person name="Stewart L.E."/>
            <person name="Zavarin M."/>
            <person name="Caldwell M."/>
            <person name="Lawson P.A."/>
            <person name="Onstott T.C."/>
            <person name="Grzymski J."/>
            <person name="Neveux I."/>
            <person name="Lollar B.S."/>
            <person name="Russell C.E."/>
            <person name="Moser D.P."/>
        </authorList>
    </citation>
    <scope>NUCLEOTIDE SEQUENCE [LARGE SCALE GENOMIC DNA]</scope>
    <source>
        <strain evidence="1 2">DRI-13</strain>
    </source>
</reference>
<dbReference type="AlphaFoldDB" id="A0A7G6E422"/>
<evidence type="ECO:0000313" key="2">
    <source>
        <dbReference type="Proteomes" id="UP000515847"/>
    </source>
</evidence>
<dbReference type="EMBL" id="CP045798">
    <property type="protein sequence ID" value="QNB46826.1"/>
    <property type="molecule type" value="Genomic_DNA"/>
</dbReference>
<proteinExistence type="predicted"/>
<gene>
    <name evidence="1" type="ORF">BR63_11195</name>
</gene>
<dbReference type="RefSeq" id="WP_034420221.1">
    <property type="nucleotide sequence ID" value="NZ_CP045798.1"/>
</dbReference>
<dbReference type="KEGG" id="tfr:BR63_11195"/>
<keyword evidence="2" id="KW-1185">Reference proteome</keyword>
<protein>
    <submittedName>
        <fullName evidence="1">Uncharacterized protein</fullName>
    </submittedName>
</protein>
<evidence type="ECO:0000313" key="1">
    <source>
        <dbReference type="EMBL" id="QNB46826.1"/>
    </source>
</evidence>
<dbReference type="OrthoDB" id="2605220at2"/>
<organism evidence="1 2">
    <name type="scientific">Thermanaerosceptrum fracticalcis</name>
    <dbReference type="NCBI Taxonomy" id="1712410"/>
    <lineage>
        <taxon>Bacteria</taxon>
        <taxon>Bacillati</taxon>
        <taxon>Bacillota</taxon>
        <taxon>Clostridia</taxon>
        <taxon>Eubacteriales</taxon>
        <taxon>Peptococcaceae</taxon>
        <taxon>Thermanaerosceptrum</taxon>
    </lineage>
</organism>
<dbReference type="Proteomes" id="UP000515847">
    <property type="component" value="Chromosome"/>
</dbReference>